<evidence type="ECO:0000313" key="2">
    <source>
        <dbReference type="Proteomes" id="UP000092839"/>
    </source>
</evidence>
<sequence>MTAVAGDAADSDTPLRAIFKISLNGKTESIATVGQAYRFITTLSSIEWIEFRALHAHAVQALQGAADNAMLTVQATDALRALFVRAKLL</sequence>
<name>A0A1B1UN47_9BRAD</name>
<dbReference type="OrthoDB" id="8242515at2"/>
<evidence type="ECO:0000313" key="1">
    <source>
        <dbReference type="EMBL" id="ANW04103.1"/>
    </source>
</evidence>
<dbReference type="RefSeq" id="WP_065731263.1">
    <property type="nucleotide sequence ID" value="NZ_CP016428.1"/>
</dbReference>
<dbReference type="KEGG" id="bic:LMTR13_32110"/>
<proteinExistence type="predicted"/>
<keyword evidence="2" id="KW-1185">Reference proteome</keyword>
<dbReference type="AlphaFoldDB" id="A0A1B1UN47"/>
<accession>A0A1B1UN47</accession>
<dbReference type="Proteomes" id="UP000092839">
    <property type="component" value="Chromosome"/>
</dbReference>
<gene>
    <name evidence="1" type="ORF">LMTR13_32110</name>
</gene>
<organism evidence="1 2">
    <name type="scientific">Bradyrhizobium icense</name>
    <dbReference type="NCBI Taxonomy" id="1274631"/>
    <lineage>
        <taxon>Bacteria</taxon>
        <taxon>Pseudomonadati</taxon>
        <taxon>Pseudomonadota</taxon>
        <taxon>Alphaproteobacteria</taxon>
        <taxon>Hyphomicrobiales</taxon>
        <taxon>Nitrobacteraceae</taxon>
        <taxon>Bradyrhizobium</taxon>
    </lineage>
</organism>
<protein>
    <submittedName>
        <fullName evidence="1">Uncharacterized protein</fullName>
    </submittedName>
</protein>
<dbReference type="EMBL" id="CP016428">
    <property type="protein sequence ID" value="ANW04103.1"/>
    <property type="molecule type" value="Genomic_DNA"/>
</dbReference>
<reference evidence="1 2" key="1">
    <citation type="submission" date="2016-07" db="EMBL/GenBank/DDBJ databases">
        <title>Complete genome sequence of Bradyrhizobium icense LMTR 13T, a potential inoculant strain isolated from lima bean (Phaseolus lunatus) in Peru.</title>
        <authorList>
            <person name="Ormeno-Orrillo E."/>
            <person name="Duran D."/>
            <person name="Rogel M.A."/>
            <person name="Rey L."/>
            <person name="Imperial J."/>
            <person name="Ruiz-Argueso T."/>
            <person name="Martinez-Romero E."/>
        </authorList>
    </citation>
    <scope>NUCLEOTIDE SEQUENCE [LARGE SCALE GENOMIC DNA]</scope>
    <source>
        <strain evidence="1 2">LMTR 13</strain>
    </source>
</reference>
<dbReference type="STRING" id="1274631.LMTR13_32110"/>